<feature type="transmembrane region" description="Helical" evidence="1">
    <location>
        <begin position="20"/>
        <end position="43"/>
    </location>
</feature>
<proteinExistence type="predicted"/>
<feature type="transmembrane region" description="Helical" evidence="1">
    <location>
        <begin position="225"/>
        <end position="243"/>
    </location>
</feature>
<feature type="transmembrane region" description="Helical" evidence="1">
    <location>
        <begin position="128"/>
        <end position="151"/>
    </location>
</feature>
<keyword evidence="3" id="KW-1185">Reference proteome</keyword>
<accession>A0A9W6GPP4</accession>
<evidence type="ECO:0008006" key="4">
    <source>
        <dbReference type="Google" id="ProtNLM"/>
    </source>
</evidence>
<feature type="transmembrane region" description="Helical" evidence="1">
    <location>
        <begin position="157"/>
        <end position="176"/>
    </location>
</feature>
<feature type="transmembrane region" description="Helical" evidence="1">
    <location>
        <begin position="95"/>
        <end position="121"/>
    </location>
</feature>
<evidence type="ECO:0000313" key="3">
    <source>
        <dbReference type="Proteomes" id="UP001144471"/>
    </source>
</evidence>
<protein>
    <recommendedName>
        <fullName evidence="4">ABC-2 family transporter protein</fullName>
    </recommendedName>
</protein>
<feature type="transmembrane region" description="Helical" evidence="1">
    <location>
        <begin position="55"/>
        <end position="75"/>
    </location>
</feature>
<keyword evidence="1" id="KW-0812">Transmembrane</keyword>
<evidence type="ECO:0000256" key="1">
    <source>
        <dbReference type="SAM" id="Phobius"/>
    </source>
</evidence>
<gene>
    <name evidence="2" type="ORF">PM10SUCC1_31800</name>
</gene>
<dbReference type="RefSeq" id="WP_281837343.1">
    <property type="nucleotide sequence ID" value="NZ_BSDY01000022.1"/>
</dbReference>
<keyword evidence="1" id="KW-0472">Membrane</keyword>
<dbReference type="Proteomes" id="UP001144471">
    <property type="component" value="Unassembled WGS sequence"/>
</dbReference>
<organism evidence="2 3">
    <name type="scientific">Propionigenium maris DSM 9537</name>
    <dbReference type="NCBI Taxonomy" id="1123000"/>
    <lineage>
        <taxon>Bacteria</taxon>
        <taxon>Fusobacteriati</taxon>
        <taxon>Fusobacteriota</taxon>
        <taxon>Fusobacteriia</taxon>
        <taxon>Fusobacteriales</taxon>
        <taxon>Fusobacteriaceae</taxon>
        <taxon>Propionigenium</taxon>
    </lineage>
</organism>
<dbReference type="AlphaFoldDB" id="A0A9W6GPP4"/>
<keyword evidence="1" id="KW-1133">Transmembrane helix</keyword>
<reference evidence="2" key="1">
    <citation type="submission" date="2022-12" db="EMBL/GenBank/DDBJ databases">
        <title>Reference genome sequencing for broad-spectrum identification of bacterial and archaeal isolates by mass spectrometry.</title>
        <authorList>
            <person name="Sekiguchi Y."/>
            <person name="Tourlousse D.M."/>
        </authorList>
    </citation>
    <scope>NUCLEOTIDE SEQUENCE</scope>
    <source>
        <strain evidence="2">10succ1</strain>
    </source>
</reference>
<sequence length="247" mass="27298">MNKILTVAKYTLKENISNKIFNGVLFFGGIVLLATQLLNEIALYEGERVIRDTGLFLIEIFVMLVTVYISATQVLKAQKEKSIYLVLTKAVSKEGYIAGSVLGMIYTVAFNVAAMGLLLILVMGGGDLAYLVSVIYIFLKLSILAGVGVMFSVVSESFVTSIIFTISTYFAGHSLLELKTIGEKVSGTVYGYIIEGLYTILPKFHLLNYRDYLRGGEIDYLSTTLYVLAYLAVVTSISSFFFARKRL</sequence>
<dbReference type="EMBL" id="BSDY01000022">
    <property type="protein sequence ID" value="GLI57666.1"/>
    <property type="molecule type" value="Genomic_DNA"/>
</dbReference>
<evidence type="ECO:0000313" key="2">
    <source>
        <dbReference type="EMBL" id="GLI57666.1"/>
    </source>
</evidence>
<comment type="caution">
    <text evidence="2">The sequence shown here is derived from an EMBL/GenBank/DDBJ whole genome shotgun (WGS) entry which is preliminary data.</text>
</comment>
<name>A0A9W6GPP4_9FUSO</name>